<dbReference type="InterPro" id="IPR013341">
    <property type="entry name" value="Mandelate_racemase_N_dom"/>
</dbReference>
<evidence type="ECO:0000313" key="5">
    <source>
        <dbReference type="EMBL" id="MEQ1406652.1"/>
    </source>
</evidence>
<keyword evidence="6" id="KW-1185">Reference proteome</keyword>
<reference evidence="5 6" key="1">
    <citation type="submission" date="2024-05" db="EMBL/GenBank/DDBJ databases">
        <title>Neorhizobium sp. Rsf11, a plant growth promoting and heavy metal resistant PAH-degrader.</title>
        <authorList>
            <person name="Golubev S.N."/>
            <person name="Muratova A.Y."/>
            <person name="Markelova M.I."/>
        </authorList>
    </citation>
    <scope>NUCLEOTIDE SEQUENCE [LARGE SCALE GENOMIC DNA]</scope>
    <source>
        <strain evidence="5 6">Rsf11</strain>
    </source>
</reference>
<evidence type="ECO:0000313" key="6">
    <source>
        <dbReference type="Proteomes" id="UP001496627"/>
    </source>
</evidence>
<dbReference type="Pfam" id="PF13378">
    <property type="entry name" value="MR_MLE_C"/>
    <property type="match status" value="1"/>
</dbReference>
<dbReference type="SMART" id="SM00922">
    <property type="entry name" value="MR_MLE"/>
    <property type="match status" value="1"/>
</dbReference>
<comment type="caution">
    <text evidence="5">The sequence shown here is derived from an EMBL/GenBank/DDBJ whole genome shotgun (WGS) entry which is preliminary data.</text>
</comment>
<keyword evidence="3" id="KW-0413">Isomerase</keyword>
<dbReference type="Pfam" id="PF02746">
    <property type="entry name" value="MR_MLE_N"/>
    <property type="match status" value="1"/>
</dbReference>
<dbReference type="Proteomes" id="UP001496627">
    <property type="component" value="Unassembled WGS sequence"/>
</dbReference>
<dbReference type="CDD" id="cd03316">
    <property type="entry name" value="MR_like"/>
    <property type="match status" value="1"/>
</dbReference>
<gene>
    <name evidence="5" type="ORF">ABK249_17110</name>
</gene>
<dbReference type="Gene3D" id="3.20.20.120">
    <property type="entry name" value="Enolase-like C-terminal domain"/>
    <property type="match status" value="1"/>
</dbReference>
<keyword evidence="2" id="KW-0479">Metal-binding</keyword>
<dbReference type="SFLD" id="SFLDG00179">
    <property type="entry name" value="mandelate_racemase"/>
    <property type="match status" value="1"/>
</dbReference>
<evidence type="ECO:0000256" key="1">
    <source>
        <dbReference type="ARBA" id="ARBA00008031"/>
    </source>
</evidence>
<feature type="domain" description="Mandelate racemase/muconate lactonizing enzyme C-terminal" evidence="4">
    <location>
        <begin position="149"/>
        <end position="267"/>
    </location>
</feature>
<dbReference type="Gene3D" id="3.30.390.10">
    <property type="entry name" value="Enolase-like, N-terminal domain"/>
    <property type="match status" value="1"/>
</dbReference>
<dbReference type="SUPFAM" id="SSF54826">
    <property type="entry name" value="Enolase N-terminal domain-like"/>
    <property type="match status" value="1"/>
</dbReference>
<proteinExistence type="inferred from homology"/>
<dbReference type="EMBL" id="JBEAAL010000012">
    <property type="protein sequence ID" value="MEQ1406652.1"/>
    <property type="molecule type" value="Genomic_DNA"/>
</dbReference>
<sequence length="409" mass="46129">MMPTKAIVSEVRTLSCSNSWRNYHFLKITTEDGIVGWSEFDEYFGSPAVSAVINEISGRMIGKSAMHHEHIREDLRNVTRPGSGGVVGQALGAIENALLDIKAKALEVPCHVLLGGKVRDKIRVYWSHCVSYRTRTQHYSPGITDISGVEQIAREVGEKGFTALKTNIFHYDARDRIEGWSPGFGRPYETSRNVERKTLKDLRRHLEVMRAEAGPDIDMLLDLNFNAKTDGYVKILREIADLDLFWVEIDTLDPKALAYIRSQSRHPIASCETLIGLQQFLPFFREGAIDVAIIDTPWNGVWQSMKIAAAAEAYETNVACHNFYGHLCTMMNAHFCAAVPNLTIMETDIDRVAWDQELFTHVPEYKDGHLILPDRPGWGTEPIEEMLAKYPPIPAAGMWKRTEPSKLSI</sequence>
<name>A0ABV0M475_9HYPH</name>
<evidence type="ECO:0000259" key="4">
    <source>
        <dbReference type="SMART" id="SM00922"/>
    </source>
</evidence>
<organism evidence="5 6">
    <name type="scientific">Neorhizobium phenanthreniclasticum</name>
    <dbReference type="NCBI Taxonomy" id="3157917"/>
    <lineage>
        <taxon>Bacteria</taxon>
        <taxon>Pseudomonadati</taxon>
        <taxon>Pseudomonadota</taxon>
        <taxon>Alphaproteobacteria</taxon>
        <taxon>Hyphomicrobiales</taxon>
        <taxon>Rhizobiaceae</taxon>
        <taxon>Rhizobium/Agrobacterium group</taxon>
        <taxon>Neorhizobium</taxon>
    </lineage>
</organism>
<comment type="similarity">
    <text evidence="1">Belongs to the mandelate racemase/muconate lactonizing enzyme family.</text>
</comment>
<dbReference type="PANTHER" id="PTHR48073:SF2">
    <property type="entry name" value="O-SUCCINYLBENZOATE SYNTHASE"/>
    <property type="match status" value="1"/>
</dbReference>
<accession>A0ABV0M475</accession>
<protein>
    <submittedName>
        <fullName evidence="5">Mandelate racemase/muconate lactonizing enzyme family protein</fullName>
    </submittedName>
</protein>
<dbReference type="InterPro" id="IPR013342">
    <property type="entry name" value="Mandelate_racemase_C"/>
</dbReference>
<dbReference type="PANTHER" id="PTHR48073">
    <property type="entry name" value="O-SUCCINYLBENZOATE SYNTHASE-RELATED"/>
    <property type="match status" value="1"/>
</dbReference>
<dbReference type="InterPro" id="IPR029065">
    <property type="entry name" value="Enolase_C-like"/>
</dbReference>
<dbReference type="InterPro" id="IPR036849">
    <property type="entry name" value="Enolase-like_C_sf"/>
</dbReference>
<dbReference type="SUPFAM" id="SSF51604">
    <property type="entry name" value="Enolase C-terminal domain-like"/>
    <property type="match status" value="1"/>
</dbReference>
<evidence type="ECO:0000256" key="2">
    <source>
        <dbReference type="ARBA" id="ARBA00022723"/>
    </source>
</evidence>
<evidence type="ECO:0000256" key="3">
    <source>
        <dbReference type="ARBA" id="ARBA00023235"/>
    </source>
</evidence>
<dbReference type="SFLD" id="SFLDS00001">
    <property type="entry name" value="Enolase"/>
    <property type="match status" value="1"/>
</dbReference>
<dbReference type="InterPro" id="IPR029017">
    <property type="entry name" value="Enolase-like_N"/>
</dbReference>